<reference evidence="9 10" key="1">
    <citation type="submission" date="2012-12" db="EMBL/GenBank/DDBJ databases">
        <title>Genome assembly of Fulvivirga imtechensis AK7.</title>
        <authorList>
            <person name="Nupur N."/>
            <person name="Khatri I."/>
            <person name="Kumar R."/>
            <person name="Subramanian S."/>
            <person name="Pinnaka A."/>
        </authorList>
    </citation>
    <scope>NUCLEOTIDE SEQUENCE [LARGE SCALE GENOMIC DNA]</scope>
    <source>
        <strain evidence="9 10">AK7</strain>
    </source>
</reference>
<evidence type="ECO:0000256" key="7">
    <source>
        <dbReference type="RuleBase" id="RU003879"/>
    </source>
</evidence>
<proteinExistence type="inferred from homology"/>
<feature type="transmembrane region" description="Helical" evidence="8">
    <location>
        <begin position="12"/>
        <end position="35"/>
    </location>
</feature>
<protein>
    <recommendedName>
        <fullName evidence="11">Biopolymer transporter ExbD</fullName>
    </recommendedName>
</protein>
<comment type="similarity">
    <text evidence="2 7">Belongs to the ExbD/TolR family.</text>
</comment>
<keyword evidence="3" id="KW-1003">Cell membrane</keyword>
<keyword evidence="7" id="KW-0653">Protein transport</keyword>
<dbReference type="eggNOG" id="COG0848">
    <property type="taxonomic scope" value="Bacteria"/>
</dbReference>
<dbReference type="GO" id="GO:0005886">
    <property type="term" value="C:plasma membrane"/>
    <property type="evidence" value="ECO:0007669"/>
    <property type="project" value="UniProtKB-SubCell"/>
</dbReference>
<evidence type="ECO:0000313" key="10">
    <source>
        <dbReference type="Proteomes" id="UP000011135"/>
    </source>
</evidence>
<keyword evidence="7" id="KW-0813">Transport</keyword>
<evidence type="ECO:0000256" key="2">
    <source>
        <dbReference type="ARBA" id="ARBA00005811"/>
    </source>
</evidence>
<evidence type="ECO:0000256" key="8">
    <source>
        <dbReference type="SAM" id="Phobius"/>
    </source>
</evidence>
<gene>
    <name evidence="9" type="ORF">C900_05596</name>
</gene>
<evidence type="ECO:0000313" key="9">
    <source>
        <dbReference type="EMBL" id="ELR68903.1"/>
    </source>
</evidence>
<evidence type="ECO:0000256" key="3">
    <source>
        <dbReference type="ARBA" id="ARBA00022475"/>
    </source>
</evidence>
<sequence>MKNAQRNNQMQINTASMADIAFLLLIFFMITTTIVNDKGLSLLLPPEQSNIVPVEIHEKNLFKIQVNSDDKIMVEGETRENLHGIRHEISEFILNYGRNKALSESPEKAIVSIKTNRGTSQEMFIKVLDEVKAAYYQIYADRTGLTPAEYRNLYLSIPEKKRLFEKGRKGIPMNISIAEPSN</sequence>
<evidence type="ECO:0000256" key="6">
    <source>
        <dbReference type="ARBA" id="ARBA00023136"/>
    </source>
</evidence>
<name>L8JL05_9BACT</name>
<dbReference type="OrthoDB" id="9801500at2"/>
<dbReference type="InterPro" id="IPR003400">
    <property type="entry name" value="ExbD"/>
</dbReference>
<evidence type="ECO:0000256" key="1">
    <source>
        <dbReference type="ARBA" id="ARBA00004162"/>
    </source>
</evidence>
<dbReference type="PANTHER" id="PTHR30558:SF3">
    <property type="entry name" value="BIOPOLYMER TRANSPORT PROTEIN EXBD-RELATED"/>
    <property type="match status" value="1"/>
</dbReference>
<accession>L8JL05</accession>
<evidence type="ECO:0008006" key="11">
    <source>
        <dbReference type="Google" id="ProtNLM"/>
    </source>
</evidence>
<dbReference type="PANTHER" id="PTHR30558">
    <property type="entry name" value="EXBD MEMBRANE COMPONENT OF PMF-DRIVEN MACROMOLECULE IMPORT SYSTEM"/>
    <property type="match status" value="1"/>
</dbReference>
<keyword evidence="4 7" id="KW-0812">Transmembrane</keyword>
<dbReference type="STRING" id="1237149.C900_05596"/>
<dbReference type="GO" id="GO:0022857">
    <property type="term" value="F:transmembrane transporter activity"/>
    <property type="evidence" value="ECO:0007669"/>
    <property type="project" value="InterPro"/>
</dbReference>
<dbReference type="RefSeq" id="WP_009582704.1">
    <property type="nucleotide sequence ID" value="NZ_AMZN01000087.1"/>
</dbReference>
<keyword evidence="6 8" id="KW-0472">Membrane</keyword>
<comment type="subcellular location">
    <subcellularLocation>
        <location evidence="1">Cell membrane</location>
        <topology evidence="1">Single-pass membrane protein</topology>
    </subcellularLocation>
    <subcellularLocation>
        <location evidence="7">Cell membrane</location>
        <topology evidence="7">Single-pass type II membrane protein</topology>
    </subcellularLocation>
</comment>
<keyword evidence="5 8" id="KW-1133">Transmembrane helix</keyword>
<dbReference type="AlphaFoldDB" id="L8JL05"/>
<dbReference type="Pfam" id="PF02472">
    <property type="entry name" value="ExbD"/>
    <property type="match status" value="1"/>
</dbReference>
<organism evidence="9 10">
    <name type="scientific">Fulvivirga imtechensis AK7</name>
    <dbReference type="NCBI Taxonomy" id="1237149"/>
    <lineage>
        <taxon>Bacteria</taxon>
        <taxon>Pseudomonadati</taxon>
        <taxon>Bacteroidota</taxon>
        <taxon>Cytophagia</taxon>
        <taxon>Cytophagales</taxon>
        <taxon>Fulvivirgaceae</taxon>
        <taxon>Fulvivirga</taxon>
    </lineage>
</organism>
<dbReference type="EMBL" id="AMZN01000087">
    <property type="protein sequence ID" value="ELR68903.1"/>
    <property type="molecule type" value="Genomic_DNA"/>
</dbReference>
<evidence type="ECO:0000256" key="4">
    <source>
        <dbReference type="ARBA" id="ARBA00022692"/>
    </source>
</evidence>
<evidence type="ECO:0000256" key="5">
    <source>
        <dbReference type="ARBA" id="ARBA00022989"/>
    </source>
</evidence>
<keyword evidence="10" id="KW-1185">Reference proteome</keyword>
<comment type="caution">
    <text evidence="9">The sequence shown here is derived from an EMBL/GenBank/DDBJ whole genome shotgun (WGS) entry which is preliminary data.</text>
</comment>
<dbReference type="GO" id="GO:0015031">
    <property type="term" value="P:protein transport"/>
    <property type="evidence" value="ECO:0007669"/>
    <property type="project" value="UniProtKB-KW"/>
</dbReference>
<dbReference type="Proteomes" id="UP000011135">
    <property type="component" value="Unassembled WGS sequence"/>
</dbReference>